<comment type="caution">
    <text evidence="8">The sequence shown here is derived from an EMBL/GenBank/DDBJ whole genome shotgun (WGS) entry which is preliminary data.</text>
</comment>
<feature type="transmembrane region" description="Helical" evidence="7">
    <location>
        <begin position="209"/>
        <end position="232"/>
    </location>
</feature>
<sequence>MDLSLAALTLSGYLLALGRTVGFVLVSPPFNTRAIPRQVRAVTAFTLAIPTSVWTTPSAPPLGSGAMLGQMLLQMLLGLAMGYFVLMAVAAIQTIGDFIDLAGGFSITQGLDPLSMVQSSVMGRLHQLVAITLLFAADGHLVILRGLSRTFEIAAVATMDLSEVAETLTKMLATMFVSAIQITAPILAALLIADVALGLLTRAAPALNAFALAFPLKIIMSLFLIGLILVQIPGALEQFVNTAGMAMIRLVGG</sequence>
<dbReference type="InterPro" id="IPR002010">
    <property type="entry name" value="T3SS_IM_R"/>
</dbReference>
<evidence type="ECO:0000256" key="7">
    <source>
        <dbReference type="SAM" id="Phobius"/>
    </source>
</evidence>
<keyword evidence="6 7" id="KW-0472">Membrane</keyword>
<organism evidence="8 9">
    <name type="scientific">Kineosporia babensis</name>
    <dbReference type="NCBI Taxonomy" id="499548"/>
    <lineage>
        <taxon>Bacteria</taxon>
        <taxon>Bacillati</taxon>
        <taxon>Actinomycetota</taxon>
        <taxon>Actinomycetes</taxon>
        <taxon>Kineosporiales</taxon>
        <taxon>Kineosporiaceae</taxon>
        <taxon>Kineosporia</taxon>
    </lineage>
</organism>
<dbReference type="Pfam" id="PF01311">
    <property type="entry name" value="Bac_export_1"/>
    <property type="match status" value="1"/>
</dbReference>
<keyword evidence="4 7" id="KW-0812">Transmembrane</keyword>
<name>A0A9X1SRQ9_9ACTN</name>
<reference evidence="8" key="1">
    <citation type="submission" date="2021-11" db="EMBL/GenBank/DDBJ databases">
        <title>Streptomyces corallinus and Kineosporia corallina sp. nov., two new coral-derived marine actinobacteria.</title>
        <authorList>
            <person name="Buangrab K."/>
            <person name="Sutthacheep M."/>
            <person name="Yeemin T."/>
            <person name="Harunari E."/>
            <person name="Igarashi Y."/>
            <person name="Sripreechasak P."/>
            <person name="Kanchanasin P."/>
            <person name="Tanasupawat S."/>
            <person name="Phongsopitanun W."/>
        </authorList>
    </citation>
    <scope>NUCLEOTIDE SEQUENCE</scope>
    <source>
        <strain evidence="8">JCM 31032</strain>
    </source>
</reference>
<comment type="subcellular location">
    <subcellularLocation>
        <location evidence="1">Cell membrane</location>
        <topology evidence="1">Multi-pass membrane protein</topology>
    </subcellularLocation>
</comment>
<dbReference type="AlphaFoldDB" id="A0A9X1SRQ9"/>
<keyword evidence="3" id="KW-1003">Cell membrane</keyword>
<evidence type="ECO:0000313" key="9">
    <source>
        <dbReference type="Proteomes" id="UP001138997"/>
    </source>
</evidence>
<evidence type="ECO:0000256" key="3">
    <source>
        <dbReference type="ARBA" id="ARBA00022475"/>
    </source>
</evidence>
<dbReference type="Proteomes" id="UP001138997">
    <property type="component" value="Unassembled WGS sequence"/>
</dbReference>
<dbReference type="PANTHER" id="PTHR30065">
    <property type="entry name" value="FLAGELLAR BIOSYNTHETIC PROTEIN FLIR"/>
    <property type="match status" value="1"/>
</dbReference>
<evidence type="ECO:0000256" key="5">
    <source>
        <dbReference type="ARBA" id="ARBA00022989"/>
    </source>
</evidence>
<keyword evidence="5 7" id="KW-1133">Transmembrane helix</keyword>
<keyword evidence="8" id="KW-0966">Cell projection</keyword>
<accession>A0A9X1SRQ9</accession>
<evidence type="ECO:0000256" key="6">
    <source>
        <dbReference type="ARBA" id="ARBA00023136"/>
    </source>
</evidence>
<dbReference type="EMBL" id="JAJOMB010000001">
    <property type="protein sequence ID" value="MCD5309849.1"/>
    <property type="molecule type" value="Genomic_DNA"/>
</dbReference>
<dbReference type="GO" id="GO:0006605">
    <property type="term" value="P:protein targeting"/>
    <property type="evidence" value="ECO:0007669"/>
    <property type="project" value="InterPro"/>
</dbReference>
<comment type="similarity">
    <text evidence="2">Belongs to the FliR/MopE/SpaR family.</text>
</comment>
<feature type="transmembrane region" description="Helical" evidence="7">
    <location>
        <begin position="128"/>
        <end position="151"/>
    </location>
</feature>
<feature type="transmembrane region" description="Helical" evidence="7">
    <location>
        <begin position="71"/>
        <end position="92"/>
    </location>
</feature>
<dbReference type="GO" id="GO:0005886">
    <property type="term" value="C:plasma membrane"/>
    <property type="evidence" value="ECO:0007669"/>
    <property type="project" value="UniProtKB-SubCell"/>
</dbReference>
<dbReference type="PANTHER" id="PTHR30065:SF1">
    <property type="entry name" value="SURFACE PRESENTATION OF ANTIGENS PROTEIN SPAR"/>
    <property type="match status" value="1"/>
</dbReference>
<evidence type="ECO:0000256" key="4">
    <source>
        <dbReference type="ARBA" id="ARBA00022692"/>
    </source>
</evidence>
<proteinExistence type="inferred from homology"/>
<keyword evidence="9" id="KW-1185">Reference proteome</keyword>
<gene>
    <name evidence="8" type="ORF">LR394_03005</name>
</gene>
<feature type="transmembrane region" description="Helical" evidence="7">
    <location>
        <begin position="171"/>
        <end position="197"/>
    </location>
</feature>
<protein>
    <submittedName>
        <fullName evidence="8">Flagellar biosynthetic protein FliR</fullName>
    </submittedName>
</protein>
<keyword evidence="8" id="KW-0282">Flagellum</keyword>
<evidence type="ECO:0000256" key="2">
    <source>
        <dbReference type="ARBA" id="ARBA00009772"/>
    </source>
</evidence>
<evidence type="ECO:0000256" key="1">
    <source>
        <dbReference type="ARBA" id="ARBA00004651"/>
    </source>
</evidence>
<dbReference type="PRINTS" id="PR00953">
    <property type="entry name" value="TYPE3IMRPROT"/>
</dbReference>
<evidence type="ECO:0000313" key="8">
    <source>
        <dbReference type="EMBL" id="MCD5309849.1"/>
    </source>
</evidence>
<keyword evidence="8" id="KW-0969">Cilium</keyword>
<dbReference type="RefSeq" id="WP_231438766.1">
    <property type="nucleotide sequence ID" value="NZ_JAJOMB010000001.1"/>
</dbReference>